<protein>
    <recommendedName>
        <fullName evidence="1">SnoaL-like domain-containing protein</fullName>
    </recommendedName>
</protein>
<comment type="caution">
    <text evidence="2">The sequence shown here is derived from an EMBL/GenBank/DDBJ whole genome shotgun (WGS) entry which is preliminary data.</text>
</comment>
<proteinExistence type="predicted"/>
<evidence type="ECO:0000259" key="1">
    <source>
        <dbReference type="Pfam" id="PF12680"/>
    </source>
</evidence>
<evidence type="ECO:0000313" key="3">
    <source>
        <dbReference type="Proteomes" id="UP000240638"/>
    </source>
</evidence>
<dbReference type="InterPro" id="IPR032710">
    <property type="entry name" value="NTF2-like_dom_sf"/>
</dbReference>
<feature type="domain" description="SnoaL-like" evidence="1">
    <location>
        <begin position="37"/>
        <end position="142"/>
    </location>
</feature>
<dbReference type="InterPro" id="IPR037401">
    <property type="entry name" value="SnoaL-like"/>
</dbReference>
<dbReference type="AlphaFoldDB" id="A0A2T3XZ73"/>
<accession>A0A2T3XZ73</accession>
<dbReference type="EMBL" id="PYUC01000002">
    <property type="protein sequence ID" value="PTB21805.1"/>
    <property type="molecule type" value="Genomic_DNA"/>
</dbReference>
<dbReference type="Pfam" id="PF12680">
    <property type="entry name" value="SnoaL_2"/>
    <property type="match status" value="1"/>
</dbReference>
<gene>
    <name evidence="2" type="ORF">C9I57_03935</name>
</gene>
<evidence type="ECO:0000313" key="2">
    <source>
        <dbReference type="EMBL" id="PTB21805.1"/>
    </source>
</evidence>
<dbReference type="SUPFAM" id="SSF54427">
    <property type="entry name" value="NTF2-like"/>
    <property type="match status" value="1"/>
</dbReference>
<sequence length="154" mass="17761">MLMQTVCLLSSPRNIYLRASNNMPSNELDANKQTALRFLALAFEMKMQEAISLLTDDATWWVIGDPERVKVAGPKDAARTRRMMTNMHRVLPNGMEHRVLGLTAEGDRVAVELEAEGEWHDGRTYRNRYHFLVQIRDNKVSSIREYMDPMQIPV</sequence>
<dbReference type="Proteomes" id="UP000240638">
    <property type="component" value="Unassembled WGS sequence"/>
</dbReference>
<dbReference type="Gene3D" id="3.10.450.50">
    <property type="match status" value="1"/>
</dbReference>
<name>A0A2T3XZ73_9BURK</name>
<reference evidence="2 3" key="1">
    <citation type="submission" date="2018-03" db="EMBL/GenBank/DDBJ databases">
        <title>Whole genome analyses suggest that Burkholderia sensu lato contains two further novel genera in the rhizoxinica-symbiotica group Mycetohabitans gen. nov., and Trinickia gen. nov.: implications for the evolution of diazotrophy and nodulation in the Burkholderiaceae.</title>
        <authorList>
            <person name="Estrada De Los Santos P."/>
            <person name="Palmer M."/>
            <person name="Chavez-Ramirez B."/>
            <person name="Steenkamp E.T."/>
            <person name="Hirsch A.M."/>
            <person name="Manyaka P."/>
            <person name="Maluk M."/>
            <person name="Lafos M."/>
            <person name="Crook M."/>
            <person name="Gross E."/>
            <person name="Simon M.F."/>
            <person name="Bueno Dos Reis Junior F."/>
            <person name="Poole P.S."/>
            <person name="Venter S.N."/>
            <person name="James E.K."/>
        </authorList>
    </citation>
    <scope>NUCLEOTIDE SEQUENCE [LARGE SCALE GENOMIC DNA]</scope>
    <source>
        <strain evidence="2 3">JPY-366</strain>
    </source>
</reference>
<organism evidence="2 3">
    <name type="scientific">Trinickia symbiotica</name>
    <dbReference type="NCBI Taxonomy" id="863227"/>
    <lineage>
        <taxon>Bacteria</taxon>
        <taxon>Pseudomonadati</taxon>
        <taxon>Pseudomonadota</taxon>
        <taxon>Betaproteobacteria</taxon>
        <taxon>Burkholderiales</taxon>
        <taxon>Burkholderiaceae</taxon>
        <taxon>Trinickia</taxon>
    </lineage>
</organism>